<reference evidence="3 4" key="1">
    <citation type="journal article" date="2014" name="Gene">
        <title>A comparative genomic analysis of the alkalitolerant soil bacterium Bacillus lehensis G1.</title>
        <authorList>
            <person name="Noor Y.M."/>
            <person name="Samsulrizal N.H."/>
            <person name="Jema'on N.A."/>
            <person name="Low K.O."/>
            <person name="Ramli A.N."/>
            <person name="Alias N.I."/>
            <person name="Damis S.I."/>
            <person name="Fuzi S.F."/>
            <person name="Isa M.N."/>
            <person name="Murad A.M."/>
            <person name="Raih M.F."/>
            <person name="Bakar F.D."/>
            <person name="Najimudin N."/>
            <person name="Mahadi N.M."/>
            <person name="Illias R.M."/>
        </authorList>
    </citation>
    <scope>NUCLEOTIDE SEQUENCE [LARGE SCALE GENOMIC DNA]</scope>
    <source>
        <strain evidence="3 4">G1</strain>
    </source>
</reference>
<keyword evidence="2" id="KW-0732">Signal</keyword>
<evidence type="ECO:0000256" key="1">
    <source>
        <dbReference type="SAM" id="Phobius"/>
    </source>
</evidence>
<keyword evidence="1" id="KW-0812">Transmembrane</keyword>
<dbReference type="AlphaFoldDB" id="A0A060LXP8"/>
<dbReference type="KEGG" id="ble:BleG1_3489"/>
<protein>
    <recommendedName>
        <fullName evidence="5">Gram-positive cocci surface proteins LPxTG domain-containing protein</fullName>
    </recommendedName>
</protein>
<keyword evidence="1" id="KW-1133">Transmembrane helix</keyword>
<dbReference type="PATRIC" id="fig|1246626.3.peg.3478"/>
<name>A0A060LXP8_9BACI</name>
<dbReference type="RefSeq" id="WP_038483618.1">
    <property type="nucleotide sequence ID" value="NZ_CP003923.1"/>
</dbReference>
<keyword evidence="1" id="KW-0472">Membrane</keyword>
<feature type="chain" id="PRO_5001584102" description="Gram-positive cocci surface proteins LPxTG domain-containing protein" evidence="2">
    <location>
        <begin position="24"/>
        <end position="301"/>
    </location>
</feature>
<dbReference type="OrthoDB" id="1957331at2"/>
<dbReference type="Gene3D" id="2.50.20.20">
    <property type="match status" value="1"/>
</dbReference>
<dbReference type="HOGENOM" id="CLU_808374_0_0_9"/>
<organism evidence="3 4">
    <name type="scientific">Shouchella lehensis G1</name>
    <dbReference type="NCBI Taxonomy" id="1246626"/>
    <lineage>
        <taxon>Bacteria</taxon>
        <taxon>Bacillati</taxon>
        <taxon>Bacillota</taxon>
        <taxon>Bacilli</taxon>
        <taxon>Bacillales</taxon>
        <taxon>Bacillaceae</taxon>
        <taxon>Shouchella</taxon>
    </lineage>
</organism>
<evidence type="ECO:0000256" key="2">
    <source>
        <dbReference type="SAM" id="SignalP"/>
    </source>
</evidence>
<evidence type="ECO:0008006" key="5">
    <source>
        <dbReference type="Google" id="ProtNLM"/>
    </source>
</evidence>
<dbReference type="Proteomes" id="UP000027142">
    <property type="component" value="Chromosome"/>
</dbReference>
<sequence>MKKMTSITVASFFVLSITGNALANEESAADIIQMSNEAMLELDSFSSETTMELTMPDPMSGEEVTITVHTMEDVILDPFAMHQVSTIHTPDGDLETTVYWTEEGMYEQGPDGDWYVYEGMSSDEMMALLQATSTREQAEMLGEDMDVTDEGDSYLLTYTGNGEQLNEMIDDLLGELMMEEDMQGEEALFEAFEISDLSYEMLVEKDTYYMTEMTMDMTMVIDDGEESVDMHISLDQTVSNFNGVDSITVPDEVIEHAQPVEGGALPDTASHHLLYAMGGLTIAAGGLGFSVLHRRRVRTSS</sequence>
<evidence type="ECO:0000313" key="4">
    <source>
        <dbReference type="Proteomes" id="UP000027142"/>
    </source>
</evidence>
<dbReference type="eggNOG" id="ENOG5030S81">
    <property type="taxonomic scope" value="Bacteria"/>
</dbReference>
<accession>A0A060LXP8</accession>
<dbReference type="InterPro" id="IPR046720">
    <property type="entry name" value="DUF6612"/>
</dbReference>
<feature type="signal peptide" evidence="2">
    <location>
        <begin position="1"/>
        <end position="23"/>
    </location>
</feature>
<gene>
    <name evidence="3" type="ORF">BleG1_3489</name>
</gene>
<feature type="transmembrane region" description="Helical" evidence="1">
    <location>
        <begin position="273"/>
        <end position="292"/>
    </location>
</feature>
<evidence type="ECO:0000313" key="3">
    <source>
        <dbReference type="EMBL" id="AIC96036.1"/>
    </source>
</evidence>
<proteinExistence type="predicted"/>
<dbReference type="Pfam" id="PF20316">
    <property type="entry name" value="DUF6612"/>
    <property type="match status" value="1"/>
</dbReference>
<dbReference type="EMBL" id="CP003923">
    <property type="protein sequence ID" value="AIC96036.1"/>
    <property type="molecule type" value="Genomic_DNA"/>
</dbReference>
<dbReference type="STRING" id="1246626.BleG1_3489"/>
<keyword evidence="4" id="KW-1185">Reference proteome</keyword>